<feature type="domain" description="Putative oxidoreductase/dehydrogenase Rossmann-like" evidence="2">
    <location>
        <begin position="2"/>
        <end position="100"/>
    </location>
</feature>
<name>A0ABU6DRH8_9GAMM</name>
<dbReference type="Pfam" id="PF10728">
    <property type="entry name" value="DUF2520"/>
    <property type="match status" value="1"/>
</dbReference>
<keyword evidence="5" id="KW-1185">Reference proteome</keyword>
<dbReference type="SUPFAM" id="SSF51735">
    <property type="entry name" value="NAD(P)-binding Rossmann-fold domains"/>
    <property type="match status" value="1"/>
</dbReference>
<dbReference type="InterPro" id="IPR018931">
    <property type="entry name" value="DUF2520"/>
</dbReference>
<evidence type="ECO:0000313" key="5">
    <source>
        <dbReference type="Proteomes" id="UP001339883"/>
    </source>
</evidence>
<dbReference type="PANTHER" id="PTHR40459">
    <property type="entry name" value="CONSERVED HYPOTHETICAL ALANINE AND LEUCINE RICH PROTEIN"/>
    <property type="match status" value="1"/>
</dbReference>
<organism evidence="4 5">
    <name type="scientific">Acinetobacter pollinis</name>
    <dbReference type="NCBI Taxonomy" id="2605270"/>
    <lineage>
        <taxon>Bacteria</taxon>
        <taxon>Pseudomonadati</taxon>
        <taxon>Pseudomonadota</taxon>
        <taxon>Gammaproteobacteria</taxon>
        <taxon>Moraxellales</taxon>
        <taxon>Moraxellaceae</taxon>
        <taxon>Acinetobacter</taxon>
    </lineage>
</organism>
<dbReference type="RefSeq" id="WP_325774634.1">
    <property type="nucleotide sequence ID" value="NZ_VTDN01000002.1"/>
</dbReference>
<accession>A0ABU6DRH8</accession>
<protein>
    <submittedName>
        <fullName evidence="4">DUF2520 domain-containing protein</fullName>
    </submittedName>
</protein>
<keyword evidence="1" id="KW-0560">Oxidoreductase</keyword>
<dbReference type="Proteomes" id="UP001339883">
    <property type="component" value="Unassembled WGS sequence"/>
</dbReference>
<dbReference type="Gene3D" id="1.10.1040.20">
    <property type="entry name" value="ProC-like, C-terminal domain"/>
    <property type="match status" value="1"/>
</dbReference>
<comment type="caution">
    <text evidence="4">The sequence shown here is derived from an EMBL/GenBank/DDBJ whole genome shotgun (WGS) entry which is preliminary data.</text>
</comment>
<gene>
    <name evidence="4" type="ORF">I2F25_03075</name>
</gene>
<reference evidence="4 5" key="1">
    <citation type="submission" date="2019-08" db="EMBL/GenBank/DDBJ databases">
        <title>Five species of Acinetobacter isolated from floral nectar and animal pollinators.</title>
        <authorList>
            <person name="Hendry T.A."/>
        </authorList>
    </citation>
    <scope>NUCLEOTIDE SEQUENCE [LARGE SCALE GENOMIC DNA]</scope>
    <source>
        <strain evidence="4 5">MD18.27</strain>
    </source>
</reference>
<dbReference type="InterPro" id="IPR037108">
    <property type="entry name" value="TM1727-like_C_sf"/>
</dbReference>
<dbReference type="SUPFAM" id="SSF48179">
    <property type="entry name" value="6-phosphogluconate dehydrogenase C-terminal domain-like"/>
    <property type="match status" value="1"/>
</dbReference>
<dbReference type="Gene3D" id="3.40.50.720">
    <property type="entry name" value="NAD(P)-binding Rossmann-like Domain"/>
    <property type="match status" value="1"/>
</dbReference>
<evidence type="ECO:0000259" key="3">
    <source>
        <dbReference type="Pfam" id="PF10728"/>
    </source>
</evidence>
<sequence>MRISLIGAGRVANHLAKALVDAGHHIIQLYSHHHNSAEYLARNVNAIVAYNYQDLDPNIDFIIIAVTDAAIPEVAYALSTLEFKACILHTSGSTHLNVLTEYFPRAGVLYPLQTFSLEKQVDWKEIPLLIETAHHHDLESLEEMAKTLSSNIHIYNSEQRLSLHLAAVFACNFSNYCYDIAQQIVAQEKVDFSLLSPLILETAKKATQFIPSKVQTGPALRQDDAILSLHKDLMAQKNQKDFLEVYQVLSNQIKTRHKKPDI</sequence>
<feature type="domain" description="DUF2520" evidence="3">
    <location>
        <begin position="126"/>
        <end position="252"/>
    </location>
</feature>
<dbReference type="Pfam" id="PF10727">
    <property type="entry name" value="Rossmann-like"/>
    <property type="match status" value="1"/>
</dbReference>
<dbReference type="InterPro" id="IPR036291">
    <property type="entry name" value="NAD(P)-bd_dom_sf"/>
</dbReference>
<evidence type="ECO:0000256" key="1">
    <source>
        <dbReference type="ARBA" id="ARBA00023002"/>
    </source>
</evidence>
<dbReference type="PANTHER" id="PTHR40459:SF1">
    <property type="entry name" value="CONSERVED HYPOTHETICAL ALANINE AND LEUCINE RICH PROTEIN"/>
    <property type="match status" value="1"/>
</dbReference>
<proteinExistence type="predicted"/>
<dbReference type="EMBL" id="VTDN01000002">
    <property type="protein sequence ID" value="MEB5476046.1"/>
    <property type="molecule type" value="Genomic_DNA"/>
</dbReference>
<dbReference type="InterPro" id="IPR019665">
    <property type="entry name" value="OxRdtase/DH_put_Rossmann_dom"/>
</dbReference>
<evidence type="ECO:0000259" key="2">
    <source>
        <dbReference type="Pfam" id="PF10727"/>
    </source>
</evidence>
<dbReference type="InterPro" id="IPR008927">
    <property type="entry name" value="6-PGluconate_DH-like_C_sf"/>
</dbReference>
<evidence type="ECO:0000313" key="4">
    <source>
        <dbReference type="EMBL" id="MEB5476046.1"/>
    </source>
</evidence>